<dbReference type="Gene3D" id="3.30.2170.10">
    <property type="entry name" value="archaeoglobus fulgidus dsm 4304 superfamily"/>
    <property type="match status" value="1"/>
</dbReference>
<keyword evidence="2 6" id="KW-0963">Cytoplasm</keyword>
<proteinExistence type="inferred from homology"/>
<dbReference type="HAMAP" id="MF_00801">
    <property type="entry name" value="Endonuclease_5"/>
    <property type="match status" value="1"/>
</dbReference>
<evidence type="ECO:0000256" key="4">
    <source>
        <dbReference type="ARBA" id="ARBA00022759"/>
    </source>
</evidence>
<gene>
    <name evidence="6" type="primary">nfi</name>
    <name evidence="7" type="ORF">GCM10023320_00510</name>
</gene>
<comment type="caution">
    <text evidence="7">The sequence shown here is derived from an EMBL/GenBank/DDBJ whole genome shotgun (WGS) entry which is preliminary data.</text>
</comment>
<protein>
    <recommendedName>
        <fullName evidence="6">Endonuclease V</fullName>
        <ecNumber evidence="6">3.1.21.7</ecNumber>
    </recommendedName>
    <alternativeName>
        <fullName evidence="6">Deoxyinosine 3'endonuclease</fullName>
    </alternativeName>
    <alternativeName>
        <fullName evidence="6">Deoxyribonuclease V</fullName>
        <shortName evidence="6">DNase V</shortName>
    </alternativeName>
</protein>
<evidence type="ECO:0000256" key="6">
    <source>
        <dbReference type="HAMAP-Rule" id="MF_00801"/>
    </source>
</evidence>
<keyword evidence="6" id="KW-0460">Magnesium</keyword>
<evidence type="ECO:0000313" key="8">
    <source>
        <dbReference type="Proteomes" id="UP001500804"/>
    </source>
</evidence>
<comment type="function">
    <text evidence="6">DNA repair enzyme involved in the repair of deaminated bases. Selectively cleaves double-stranded DNA at the second phosphodiester bond 3' to a deoxyinosine leaving behind the intact lesion on the nicked DNA.</text>
</comment>
<dbReference type="EC" id="3.1.21.7" evidence="6"/>
<dbReference type="Proteomes" id="UP001500804">
    <property type="component" value="Unassembled WGS sequence"/>
</dbReference>
<keyword evidence="5 6" id="KW-0378">Hydrolase</keyword>
<dbReference type="PANTHER" id="PTHR28511">
    <property type="entry name" value="ENDONUCLEASE V"/>
    <property type="match status" value="1"/>
</dbReference>
<accession>A0ABP9N4N8</accession>
<comment type="catalytic activity">
    <reaction evidence="6">
        <text>Endonucleolytic cleavage at apurinic or apyrimidinic sites to products with a 5'-phosphate.</text>
        <dbReference type="EC" id="3.1.21.7"/>
    </reaction>
</comment>
<feature type="binding site" evidence="6">
    <location>
        <position position="114"/>
    </location>
    <ligand>
        <name>Mg(2+)</name>
        <dbReference type="ChEBI" id="CHEBI:18420"/>
    </ligand>
</feature>
<dbReference type="CDD" id="cd06559">
    <property type="entry name" value="Endonuclease_V"/>
    <property type="match status" value="1"/>
</dbReference>
<evidence type="ECO:0000313" key="7">
    <source>
        <dbReference type="EMBL" id="GAA5109701.1"/>
    </source>
</evidence>
<dbReference type="Pfam" id="PF04493">
    <property type="entry name" value="Endonuclease_5"/>
    <property type="match status" value="1"/>
</dbReference>
<reference evidence="8" key="1">
    <citation type="journal article" date="2019" name="Int. J. Syst. Evol. Microbiol.">
        <title>The Global Catalogue of Microorganisms (GCM) 10K type strain sequencing project: providing services to taxonomists for standard genome sequencing and annotation.</title>
        <authorList>
            <consortium name="The Broad Institute Genomics Platform"/>
            <consortium name="The Broad Institute Genome Sequencing Center for Infectious Disease"/>
            <person name="Wu L."/>
            <person name="Ma J."/>
        </authorList>
    </citation>
    <scope>NUCLEOTIDE SEQUENCE [LARGE SCALE GENOMIC DNA]</scope>
    <source>
        <strain evidence="8">JCM 18302</strain>
    </source>
</reference>
<feature type="binding site" evidence="6">
    <location>
        <position position="46"/>
    </location>
    <ligand>
        <name>Mg(2+)</name>
        <dbReference type="ChEBI" id="CHEBI:18420"/>
    </ligand>
</feature>
<comment type="subcellular location">
    <subcellularLocation>
        <location evidence="1 6">Cytoplasm</location>
    </subcellularLocation>
</comment>
<keyword evidence="6" id="KW-0479">Metal-binding</keyword>
<evidence type="ECO:0000256" key="5">
    <source>
        <dbReference type="ARBA" id="ARBA00022801"/>
    </source>
</evidence>
<dbReference type="EMBL" id="BAABJO010000001">
    <property type="protein sequence ID" value="GAA5109701.1"/>
    <property type="molecule type" value="Genomic_DNA"/>
</dbReference>
<evidence type="ECO:0000256" key="3">
    <source>
        <dbReference type="ARBA" id="ARBA00022722"/>
    </source>
</evidence>
<keyword evidence="6" id="KW-0234">DNA repair</keyword>
<comment type="cofactor">
    <cofactor evidence="6">
        <name>Mg(2+)</name>
        <dbReference type="ChEBI" id="CHEBI:18420"/>
    </cofactor>
</comment>
<keyword evidence="4 6" id="KW-0255">Endonuclease</keyword>
<dbReference type="GO" id="GO:0004519">
    <property type="term" value="F:endonuclease activity"/>
    <property type="evidence" value="ECO:0007669"/>
    <property type="project" value="UniProtKB-KW"/>
</dbReference>
<organism evidence="7 8">
    <name type="scientific">Pseudonocardia adelaidensis</name>
    <dbReference type="NCBI Taxonomy" id="648754"/>
    <lineage>
        <taxon>Bacteria</taxon>
        <taxon>Bacillati</taxon>
        <taxon>Actinomycetota</taxon>
        <taxon>Actinomycetes</taxon>
        <taxon>Pseudonocardiales</taxon>
        <taxon>Pseudonocardiaceae</taxon>
        <taxon>Pseudonocardia</taxon>
    </lineage>
</organism>
<keyword evidence="3 6" id="KW-0540">Nuclease</keyword>
<dbReference type="PANTHER" id="PTHR28511:SF1">
    <property type="entry name" value="ENDONUCLEASE V"/>
    <property type="match status" value="1"/>
</dbReference>
<evidence type="ECO:0000256" key="2">
    <source>
        <dbReference type="ARBA" id="ARBA00022490"/>
    </source>
</evidence>
<dbReference type="InterPro" id="IPR007581">
    <property type="entry name" value="Endonuclease-V"/>
</dbReference>
<keyword evidence="6" id="KW-0227">DNA damage</keyword>
<sequence>MHVHLHDLGPTPATLDDAAAQQERLRPLVDTTAPGPTDLRTAAGIDVAHHDGTDEVVAAVVVLDATTLRPVETRTVRGRAGHPYVPGFLALRELPVVTAALEELEHTPDLIVCDGAGVAHPRRFGLACHVGLLTGVPTIGVAKSPPLPFEMPKPARGSWTPQVEGDEVVGRALRTQHGVQPVFVSVGHRIGLDAACEHVLRLARHRLPETTRRADRLARDAALRV</sequence>
<feature type="site" description="Interaction with target DNA" evidence="6">
    <location>
        <position position="84"/>
    </location>
</feature>
<evidence type="ECO:0000256" key="1">
    <source>
        <dbReference type="ARBA" id="ARBA00004496"/>
    </source>
</evidence>
<name>A0ABP9N4N8_9PSEU</name>
<keyword evidence="8" id="KW-1185">Reference proteome</keyword>
<comment type="similarity">
    <text evidence="6">Belongs to the endonuclease V family.</text>
</comment>